<protein>
    <submittedName>
        <fullName evidence="3">NAD(P)-binding protein</fullName>
    </submittedName>
</protein>
<accession>A0A1Y1VWH7</accession>
<dbReference type="PANTHER" id="PTHR11606">
    <property type="entry name" value="GLUTAMATE DEHYDROGENASE"/>
    <property type="match status" value="1"/>
</dbReference>
<dbReference type="GO" id="GO:0004352">
    <property type="term" value="F:glutamate dehydrogenase (NAD+) activity"/>
    <property type="evidence" value="ECO:0007669"/>
    <property type="project" value="TreeGrafter"/>
</dbReference>
<dbReference type="STRING" id="1314790.A0A1Y1VWH7"/>
<dbReference type="InterPro" id="IPR036291">
    <property type="entry name" value="NAD(P)-bd_dom_sf"/>
</dbReference>
<evidence type="ECO:0000313" key="3">
    <source>
        <dbReference type="EMBL" id="ORX65104.1"/>
    </source>
</evidence>
<comment type="caution">
    <text evidence="3">The sequence shown here is derived from an EMBL/GenBank/DDBJ whole genome shotgun (WGS) entry which is preliminary data.</text>
</comment>
<dbReference type="Gene3D" id="3.40.50.720">
    <property type="entry name" value="NAD(P)-binding Rossmann-like Domain"/>
    <property type="match status" value="2"/>
</dbReference>
<keyword evidence="1" id="KW-0560">Oxidoreductase</keyword>
<dbReference type="SMART" id="SM00839">
    <property type="entry name" value="ELFV_dehydrog"/>
    <property type="match status" value="1"/>
</dbReference>
<dbReference type="InParanoid" id="A0A1Y1VWH7"/>
<sequence length="217" mass="24027">MLPSSSLPTEPRLWPCPTSKFCAYNKDGLDIEKLGEYKAEHGSLKGYPDAEITEGSTKALEVECDILVPSALERQIGLKNVHNIKAKGVVIVPDLLANAGGVCVSYFEWLKNVSHVRFGRMNKKWEEQGKERLLALVEEQAGRKLSESERQQVIHGAEEHELVYSGLEDTMIKACEETRITAEEFGNIDYRTAAIANAIRKIASCLEGTGVMFSSRG</sequence>
<keyword evidence="4" id="KW-1185">Reference proteome</keyword>
<evidence type="ECO:0000256" key="1">
    <source>
        <dbReference type="ARBA" id="ARBA00023002"/>
    </source>
</evidence>
<dbReference type="SUPFAM" id="SSF51735">
    <property type="entry name" value="NAD(P)-binding Rossmann-fold domains"/>
    <property type="match status" value="1"/>
</dbReference>
<dbReference type="OrthoDB" id="6718861at2759"/>
<dbReference type="EMBL" id="MCFE01001157">
    <property type="protein sequence ID" value="ORX65104.1"/>
    <property type="molecule type" value="Genomic_DNA"/>
</dbReference>
<dbReference type="GO" id="GO:0006538">
    <property type="term" value="P:L-glutamate catabolic process"/>
    <property type="evidence" value="ECO:0007669"/>
    <property type="project" value="TreeGrafter"/>
</dbReference>
<feature type="domain" description="Glutamate/phenylalanine/leucine/valine/L-tryptophan dehydrogenase C-terminal" evidence="2">
    <location>
        <begin position="9"/>
        <end position="210"/>
    </location>
</feature>
<dbReference type="GO" id="GO:0005739">
    <property type="term" value="C:mitochondrion"/>
    <property type="evidence" value="ECO:0007669"/>
    <property type="project" value="TreeGrafter"/>
</dbReference>
<evidence type="ECO:0000259" key="2">
    <source>
        <dbReference type="SMART" id="SM00839"/>
    </source>
</evidence>
<dbReference type="PANTHER" id="PTHR11606:SF13">
    <property type="entry name" value="GLUTAMATE DEHYDROGENASE 1, MITOCHONDRIAL"/>
    <property type="match status" value="1"/>
</dbReference>
<gene>
    <name evidence="3" type="ORF">K493DRAFT_343288</name>
</gene>
<organism evidence="3 4">
    <name type="scientific">Basidiobolus meristosporus CBS 931.73</name>
    <dbReference type="NCBI Taxonomy" id="1314790"/>
    <lineage>
        <taxon>Eukaryota</taxon>
        <taxon>Fungi</taxon>
        <taxon>Fungi incertae sedis</taxon>
        <taxon>Zoopagomycota</taxon>
        <taxon>Entomophthoromycotina</taxon>
        <taxon>Basidiobolomycetes</taxon>
        <taxon>Basidiobolales</taxon>
        <taxon>Basidiobolaceae</taxon>
        <taxon>Basidiobolus</taxon>
    </lineage>
</organism>
<evidence type="ECO:0000313" key="4">
    <source>
        <dbReference type="Proteomes" id="UP000193498"/>
    </source>
</evidence>
<dbReference type="Proteomes" id="UP000193498">
    <property type="component" value="Unassembled WGS sequence"/>
</dbReference>
<name>A0A1Y1VWH7_9FUNG</name>
<dbReference type="AlphaFoldDB" id="A0A1Y1VWH7"/>
<reference evidence="3 4" key="1">
    <citation type="submission" date="2016-07" db="EMBL/GenBank/DDBJ databases">
        <title>Pervasive Adenine N6-methylation of Active Genes in Fungi.</title>
        <authorList>
            <consortium name="DOE Joint Genome Institute"/>
            <person name="Mondo S.J."/>
            <person name="Dannebaum R.O."/>
            <person name="Kuo R.C."/>
            <person name="Labutti K."/>
            <person name="Haridas S."/>
            <person name="Kuo A."/>
            <person name="Salamov A."/>
            <person name="Ahrendt S.R."/>
            <person name="Lipzen A."/>
            <person name="Sullivan W."/>
            <person name="Andreopoulos W.B."/>
            <person name="Clum A."/>
            <person name="Lindquist E."/>
            <person name="Daum C."/>
            <person name="Ramamoorthy G.K."/>
            <person name="Gryganskyi A."/>
            <person name="Culley D."/>
            <person name="Magnuson J.K."/>
            <person name="James T.Y."/>
            <person name="O'Malley M.A."/>
            <person name="Stajich J.E."/>
            <person name="Spatafora J.W."/>
            <person name="Visel A."/>
            <person name="Grigoriev I.V."/>
        </authorList>
    </citation>
    <scope>NUCLEOTIDE SEQUENCE [LARGE SCALE GENOMIC DNA]</scope>
    <source>
        <strain evidence="3 4">CBS 931.73</strain>
    </source>
</reference>
<proteinExistence type="predicted"/>
<dbReference type="InterPro" id="IPR006096">
    <property type="entry name" value="Glu/Leu/Phe/Val/Trp_DH_C"/>
</dbReference>
<dbReference type="Pfam" id="PF00208">
    <property type="entry name" value="ELFV_dehydrog"/>
    <property type="match status" value="1"/>
</dbReference>